<dbReference type="Proteomes" id="UP000008363">
    <property type="component" value="Unassembled WGS sequence"/>
</dbReference>
<protein>
    <submittedName>
        <fullName evidence="1">Uncharacterized protein</fullName>
    </submittedName>
</protein>
<evidence type="ECO:0000313" key="1">
    <source>
        <dbReference type="EMBL" id="GAB93891.1"/>
    </source>
</evidence>
<keyword evidence="2" id="KW-1185">Reference proteome</keyword>
<name>K6WJE5_9ACTN</name>
<reference evidence="1 2" key="1">
    <citation type="submission" date="2012-08" db="EMBL/GenBank/DDBJ databases">
        <title>Whole genome shotgun sequence of Gordonia rhizosphera NBRC 16068.</title>
        <authorList>
            <person name="Takarada H."/>
            <person name="Isaki S."/>
            <person name="Hosoyama A."/>
            <person name="Tsuchikane K."/>
            <person name="Katsumata H."/>
            <person name="Baba S."/>
            <person name="Ohji S."/>
            <person name="Yamazaki S."/>
            <person name="Fujita N."/>
        </authorList>
    </citation>
    <scope>NUCLEOTIDE SEQUENCE [LARGE SCALE GENOMIC DNA]</scope>
    <source>
        <strain evidence="1 2">NBRC 16068</strain>
    </source>
</reference>
<accession>K6WJE5</accession>
<sequence length="80" mass="8959">MTEGEPEDRLSAKRQFVLVLRVVVDEGGKVAGELVDPLSKRRQRFTRETLVGAIRAWIDEVLTGTAQESSSQRKTRTSDT</sequence>
<gene>
    <name evidence="1" type="ORF">GORHZ_247_00290</name>
</gene>
<proteinExistence type="predicted"/>
<dbReference type="STRING" id="1108045.GORHZ_247_00290"/>
<dbReference type="AlphaFoldDB" id="K6WJE5"/>
<dbReference type="EMBL" id="BAHC01000247">
    <property type="protein sequence ID" value="GAB93891.1"/>
    <property type="molecule type" value="Genomic_DNA"/>
</dbReference>
<comment type="caution">
    <text evidence="1">The sequence shown here is derived from an EMBL/GenBank/DDBJ whole genome shotgun (WGS) entry which is preliminary data.</text>
</comment>
<evidence type="ECO:0000313" key="2">
    <source>
        <dbReference type="Proteomes" id="UP000008363"/>
    </source>
</evidence>
<organism evidence="1 2">
    <name type="scientific">Gordonia rhizosphera NBRC 16068</name>
    <dbReference type="NCBI Taxonomy" id="1108045"/>
    <lineage>
        <taxon>Bacteria</taxon>
        <taxon>Bacillati</taxon>
        <taxon>Actinomycetota</taxon>
        <taxon>Actinomycetes</taxon>
        <taxon>Mycobacteriales</taxon>
        <taxon>Gordoniaceae</taxon>
        <taxon>Gordonia</taxon>
    </lineage>
</organism>